<feature type="non-terminal residue" evidence="2">
    <location>
        <position position="133"/>
    </location>
</feature>
<evidence type="ECO:0000313" key="3">
    <source>
        <dbReference type="Proteomes" id="UP000053605"/>
    </source>
</evidence>
<reference evidence="2 3" key="1">
    <citation type="submission" date="2014-04" db="EMBL/GenBank/DDBJ databases">
        <title>Genome evolution of avian class.</title>
        <authorList>
            <person name="Zhang G."/>
            <person name="Li C."/>
        </authorList>
    </citation>
    <scope>NUCLEOTIDE SEQUENCE [LARGE SCALE GENOMIC DNA]</scope>
    <source>
        <strain evidence="2">BGI_N306</strain>
    </source>
</reference>
<feature type="compositionally biased region" description="Low complexity" evidence="1">
    <location>
        <begin position="99"/>
        <end position="121"/>
    </location>
</feature>
<feature type="non-terminal residue" evidence="2">
    <location>
        <position position="1"/>
    </location>
</feature>
<dbReference type="PhylomeDB" id="A0A091W428"/>
<name>A0A091W428_OPIHO</name>
<keyword evidence="3" id="KW-1185">Reference proteome</keyword>
<proteinExistence type="predicted"/>
<sequence>RETQKRPQQDVVLTLWKGDLEALLLLQLVEPERREFPTLCIEWGNRKNSCCQSFHSRTVYWTLSQQSGYLSLPYMEDPLAPFSSPALSPMCTRRSLPEPSSYSSTTRSSLSPQSRQQPALSGHRPWLSQTRCG</sequence>
<evidence type="ECO:0000313" key="2">
    <source>
        <dbReference type="EMBL" id="KFR09548.1"/>
    </source>
</evidence>
<dbReference type="Proteomes" id="UP000053605">
    <property type="component" value="Unassembled WGS sequence"/>
</dbReference>
<dbReference type="EMBL" id="KK734539">
    <property type="protein sequence ID" value="KFR09548.1"/>
    <property type="molecule type" value="Genomic_DNA"/>
</dbReference>
<dbReference type="AlphaFoldDB" id="A0A091W428"/>
<evidence type="ECO:0000256" key="1">
    <source>
        <dbReference type="SAM" id="MobiDB-lite"/>
    </source>
</evidence>
<protein>
    <submittedName>
        <fullName evidence="2">Uncharacterized protein</fullName>
    </submittedName>
</protein>
<gene>
    <name evidence="2" type="ORF">N306_08053</name>
</gene>
<feature type="region of interest" description="Disordered" evidence="1">
    <location>
        <begin position="90"/>
        <end position="133"/>
    </location>
</feature>
<organism evidence="2 3">
    <name type="scientific">Opisthocomus hoazin</name>
    <name type="common">Hoatzin</name>
    <name type="synonym">Phasianus hoazin</name>
    <dbReference type="NCBI Taxonomy" id="30419"/>
    <lineage>
        <taxon>Eukaryota</taxon>
        <taxon>Metazoa</taxon>
        <taxon>Chordata</taxon>
        <taxon>Craniata</taxon>
        <taxon>Vertebrata</taxon>
        <taxon>Euteleostomi</taxon>
        <taxon>Archelosauria</taxon>
        <taxon>Archosauria</taxon>
        <taxon>Dinosauria</taxon>
        <taxon>Saurischia</taxon>
        <taxon>Theropoda</taxon>
        <taxon>Coelurosauria</taxon>
        <taxon>Aves</taxon>
        <taxon>Neognathae</taxon>
        <taxon>Neoaves</taxon>
        <taxon>Opisthocomiformes</taxon>
        <taxon>Opisthocomidae</taxon>
        <taxon>Opisthocomus</taxon>
    </lineage>
</organism>
<accession>A0A091W428</accession>